<feature type="domain" description="Mycothiol-dependent maleylpyruvate isomerase metal-binding" evidence="1">
    <location>
        <begin position="17"/>
        <end position="129"/>
    </location>
</feature>
<dbReference type="AlphaFoldDB" id="A0A417Y5R4"/>
<comment type="caution">
    <text evidence="2">The sequence shown here is derived from an EMBL/GenBank/DDBJ whole genome shotgun (WGS) entry which is preliminary data.</text>
</comment>
<dbReference type="OrthoDB" id="5185819at2"/>
<dbReference type="EMBL" id="QXGH01000011">
    <property type="protein sequence ID" value="RHW28023.1"/>
    <property type="molecule type" value="Genomic_DNA"/>
</dbReference>
<dbReference type="Gene3D" id="1.20.120.450">
    <property type="entry name" value="dinb family like domain"/>
    <property type="match status" value="1"/>
</dbReference>
<accession>A0A417Y5R4</accession>
<gene>
    <name evidence="2" type="ORF">D0Z08_07010</name>
</gene>
<dbReference type="InterPro" id="IPR017517">
    <property type="entry name" value="Maleyloyr_isom"/>
</dbReference>
<organism evidence="2 3">
    <name type="scientific">Nocardioides immobilis</name>
    <dbReference type="NCBI Taxonomy" id="2049295"/>
    <lineage>
        <taxon>Bacteria</taxon>
        <taxon>Bacillati</taxon>
        <taxon>Actinomycetota</taxon>
        <taxon>Actinomycetes</taxon>
        <taxon>Propionibacteriales</taxon>
        <taxon>Nocardioidaceae</taxon>
        <taxon>Nocardioides</taxon>
    </lineage>
</organism>
<dbReference type="NCBIfam" id="TIGR03086">
    <property type="entry name" value="TIGR03086 family metal-binding protein"/>
    <property type="match status" value="1"/>
</dbReference>
<sequence>MDTEEMHRRTVEWWKVCVDGVDDEQWGEPTPCADWDVRELVNHVTGEDLWTVPLLEGSTIEDVGDRFDGDVLGDAPVAAARSAADAAVTAVGGLLPQCDTVHLSYGDERADEYVWQLAADHLIHGWDLAVAIGADARIDPELVAALAEWFASREEMYRGAGVVGDQVALNGDDQHDLLARFGRDEGWTPSGS</sequence>
<evidence type="ECO:0000259" key="1">
    <source>
        <dbReference type="Pfam" id="PF11716"/>
    </source>
</evidence>
<proteinExistence type="predicted"/>
<dbReference type="Proteomes" id="UP000283644">
    <property type="component" value="Unassembled WGS sequence"/>
</dbReference>
<dbReference type="InterPro" id="IPR034660">
    <property type="entry name" value="DinB/YfiT-like"/>
</dbReference>
<evidence type="ECO:0000313" key="2">
    <source>
        <dbReference type="EMBL" id="RHW28023.1"/>
    </source>
</evidence>
<dbReference type="NCBIfam" id="TIGR03083">
    <property type="entry name" value="maleylpyruvate isomerase family mycothiol-dependent enzyme"/>
    <property type="match status" value="1"/>
</dbReference>
<dbReference type="InterPro" id="IPR017520">
    <property type="entry name" value="CHP03086"/>
</dbReference>
<reference evidence="2 3" key="1">
    <citation type="submission" date="2018-09" db="EMBL/GenBank/DDBJ databases">
        <title>Genome sequencing of Nocardioides immobilis CCTCC AB 2017083 for comparison to Nocardioides silvaticus.</title>
        <authorList>
            <person name="Li C."/>
            <person name="Wang G."/>
        </authorList>
    </citation>
    <scope>NUCLEOTIDE SEQUENCE [LARGE SCALE GENOMIC DNA]</scope>
    <source>
        <strain evidence="2 3">CCTCC AB 2017083</strain>
    </source>
</reference>
<dbReference type="SUPFAM" id="SSF109854">
    <property type="entry name" value="DinB/YfiT-like putative metalloenzymes"/>
    <property type="match status" value="1"/>
</dbReference>
<name>A0A417Y5R4_9ACTN</name>
<protein>
    <submittedName>
        <fullName evidence="2">TIGR03086 family protein</fullName>
    </submittedName>
</protein>
<dbReference type="Pfam" id="PF11716">
    <property type="entry name" value="MDMPI_N"/>
    <property type="match status" value="1"/>
</dbReference>
<keyword evidence="3" id="KW-1185">Reference proteome</keyword>
<dbReference type="RefSeq" id="WP_118924025.1">
    <property type="nucleotide sequence ID" value="NZ_QXGH01000011.1"/>
</dbReference>
<dbReference type="GO" id="GO:0046872">
    <property type="term" value="F:metal ion binding"/>
    <property type="evidence" value="ECO:0007669"/>
    <property type="project" value="InterPro"/>
</dbReference>
<evidence type="ECO:0000313" key="3">
    <source>
        <dbReference type="Proteomes" id="UP000283644"/>
    </source>
</evidence>
<dbReference type="InterPro" id="IPR024344">
    <property type="entry name" value="MDMPI_metal-binding"/>
</dbReference>